<proteinExistence type="predicted"/>
<keyword evidence="2" id="KW-1185">Reference proteome</keyword>
<dbReference type="EMBL" id="JAHCTB010000003">
    <property type="protein sequence ID" value="MBT0608077.1"/>
    <property type="molecule type" value="Genomic_DNA"/>
</dbReference>
<name>A0ABS5S4D2_9FLAO</name>
<gene>
    <name evidence="1" type="ORF">KIV10_07780</name>
</gene>
<organism evidence="1 2">
    <name type="scientific">Aequorivita echinoideorum</name>
    <dbReference type="NCBI Taxonomy" id="1549647"/>
    <lineage>
        <taxon>Bacteria</taxon>
        <taxon>Pseudomonadati</taxon>
        <taxon>Bacteroidota</taxon>
        <taxon>Flavobacteriia</taxon>
        <taxon>Flavobacteriales</taxon>
        <taxon>Flavobacteriaceae</taxon>
        <taxon>Aequorivita</taxon>
    </lineage>
</organism>
<comment type="caution">
    <text evidence="1">The sequence shown here is derived from an EMBL/GenBank/DDBJ whole genome shotgun (WGS) entry which is preliminary data.</text>
</comment>
<dbReference type="Proteomes" id="UP001297092">
    <property type="component" value="Unassembled WGS sequence"/>
</dbReference>
<reference evidence="1 2" key="1">
    <citation type="submission" date="2021-05" db="EMBL/GenBank/DDBJ databases">
        <title>Aequorivita echinoideorum JCM 30378 genome.</title>
        <authorList>
            <person name="Zhang H."/>
            <person name="Li C."/>
        </authorList>
    </citation>
    <scope>NUCLEOTIDE SEQUENCE [LARGE SCALE GENOMIC DNA]</scope>
    <source>
        <strain evidence="1 2">JCM30378</strain>
    </source>
</reference>
<dbReference type="RefSeq" id="WP_214112951.1">
    <property type="nucleotide sequence ID" value="NZ_JAHCTB010000003.1"/>
</dbReference>
<evidence type="ECO:0000313" key="2">
    <source>
        <dbReference type="Proteomes" id="UP001297092"/>
    </source>
</evidence>
<accession>A0ABS5S4D2</accession>
<sequence>MEKSKIDEILGSLGFGLPENEIEIKAFDESFRNYRFEADETKINSEEILKNLRPKIKPTNIDFHRRTVLAAEIVFKLHKENTLGHLKLQKLIYLCQHSAQMNLHTNFLKQAMGPYDNRLMRSLDKKFRENQWFTFSSNDYLKYQPLEKVGGHREWYERYFSNELSDIDFIIEKFRKFRTRNVELIATVFACWKEIIEEKQLLNDEILIKKFYDWHPDKSKFKREEILDTIEWMNSEGFYPSSN</sequence>
<protein>
    <submittedName>
        <fullName evidence="1">Uncharacterized protein</fullName>
    </submittedName>
</protein>
<evidence type="ECO:0000313" key="1">
    <source>
        <dbReference type="EMBL" id="MBT0608077.1"/>
    </source>
</evidence>